<proteinExistence type="predicted"/>
<keyword evidence="1" id="KW-0808">Transferase</keyword>
<name>A0A953M195_9BACT</name>
<dbReference type="AlphaFoldDB" id="A0A953M195"/>
<gene>
    <name evidence="1" type="ORF">K8I29_08775</name>
</gene>
<evidence type="ECO:0000313" key="1">
    <source>
        <dbReference type="EMBL" id="MBZ0156285.1"/>
    </source>
</evidence>
<comment type="caution">
    <text evidence="1">The sequence shown here is derived from an EMBL/GenBank/DDBJ whole genome shotgun (WGS) entry which is preliminary data.</text>
</comment>
<dbReference type="EMBL" id="JAIOIV010000073">
    <property type="protein sequence ID" value="MBZ0156285.1"/>
    <property type="molecule type" value="Genomic_DNA"/>
</dbReference>
<accession>A0A953M195</accession>
<dbReference type="InterPro" id="IPR046239">
    <property type="entry name" value="DUF6272"/>
</dbReference>
<reference evidence="1" key="2">
    <citation type="submission" date="2021-08" db="EMBL/GenBank/DDBJ databases">
        <authorList>
            <person name="Dalcin Martins P."/>
        </authorList>
    </citation>
    <scope>NUCLEOTIDE SEQUENCE</scope>
    <source>
        <strain evidence="1">MAG_39</strain>
    </source>
</reference>
<reference evidence="1" key="1">
    <citation type="journal article" date="2021" name="bioRxiv">
        <title>Unraveling nitrogen, sulfur and carbon metabolic pathways and microbial community transcriptional responses to substrate deprivation and toxicity stresses in a bioreactor mimicking anoxic brackish coastal sediment conditions.</title>
        <authorList>
            <person name="Martins P.D."/>
            <person name="Echeveste M.J."/>
            <person name="Arshad A."/>
            <person name="Kurth J."/>
            <person name="Ouboter H."/>
            <person name="Jetten M.S.M."/>
            <person name="Welte C.U."/>
        </authorList>
    </citation>
    <scope>NUCLEOTIDE SEQUENCE</scope>
    <source>
        <strain evidence="1">MAG_39</strain>
    </source>
</reference>
<dbReference type="NCBIfam" id="NF038262">
    <property type="entry name" value="SiaB_fam_kinase"/>
    <property type="match status" value="1"/>
</dbReference>
<protein>
    <submittedName>
        <fullName evidence="1">SiaB family protein kinase</fullName>
    </submittedName>
</protein>
<keyword evidence="1" id="KW-0418">Kinase</keyword>
<sequence>MESLDLFDLRKSFTEKGIMICFIGPFSHSIIEELGKAVKRYLESEEATKSVITDIFAVFVEQTQNVRNYTARCAFTETGNPELSSGILVIGKSGDKFTISSGNVVENKDIDTLTGKLEHLNRLDKQQLKALYKEQIRARTSEGHPGAGLGLIDIARRASEPLSYSVRVVDDSCCFFSLTATI</sequence>
<dbReference type="Pfam" id="PF19788">
    <property type="entry name" value="DUF6272"/>
    <property type="match status" value="1"/>
</dbReference>
<dbReference type="GO" id="GO:0016301">
    <property type="term" value="F:kinase activity"/>
    <property type="evidence" value="ECO:0007669"/>
    <property type="project" value="UniProtKB-KW"/>
</dbReference>
<organism evidence="1 2">
    <name type="scientific">Candidatus Nitrobium versatile</name>
    <dbReference type="NCBI Taxonomy" id="2884831"/>
    <lineage>
        <taxon>Bacteria</taxon>
        <taxon>Pseudomonadati</taxon>
        <taxon>Nitrospirota</taxon>
        <taxon>Nitrospiria</taxon>
        <taxon>Nitrospirales</taxon>
        <taxon>Nitrospiraceae</taxon>
        <taxon>Candidatus Nitrobium</taxon>
    </lineage>
</organism>
<evidence type="ECO:0000313" key="2">
    <source>
        <dbReference type="Proteomes" id="UP000705867"/>
    </source>
</evidence>
<dbReference type="Proteomes" id="UP000705867">
    <property type="component" value="Unassembled WGS sequence"/>
</dbReference>